<keyword evidence="1" id="KW-0963">Cytoplasm</keyword>
<protein>
    <submittedName>
        <fullName evidence="6">Endonuclease involved in recombination</fullName>
    </submittedName>
</protein>
<dbReference type="InterPro" id="IPR037027">
    <property type="entry name" value="YqgF/RNaseH-like_dom_sf"/>
</dbReference>
<gene>
    <name evidence="6" type="ORF">Dacsa_2382</name>
</gene>
<dbReference type="Gene3D" id="3.30.420.140">
    <property type="entry name" value="YqgF/RNase H-like domain"/>
    <property type="match status" value="1"/>
</dbReference>
<keyword evidence="4" id="KW-0378">Hydrolase</keyword>
<dbReference type="SMART" id="SM00732">
    <property type="entry name" value="YqgFc"/>
    <property type="match status" value="1"/>
</dbReference>
<keyword evidence="7" id="KW-1185">Reference proteome</keyword>
<evidence type="ECO:0000313" key="6">
    <source>
        <dbReference type="EMBL" id="AFZ50990.1"/>
    </source>
</evidence>
<accession>K9YXD0</accession>
<evidence type="ECO:0000259" key="5">
    <source>
        <dbReference type="SMART" id="SM00732"/>
    </source>
</evidence>
<dbReference type="SUPFAM" id="SSF53098">
    <property type="entry name" value="Ribonuclease H-like"/>
    <property type="match status" value="1"/>
</dbReference>
<evidence type="ECO:0000256" key="2">
    <source>
        <dbReference type="ARBA" id="ARBA00022517"/>
    </source>
</evidence>
<feature type="domain" description="YqgF/RNase H-like" evidence="5">
    <location>
        <begin position="2"/>
        <end position="88"/>
    </location>
</feature>
<evidence type="ECO:0000256" key="4">
    <source>
        <dbReference type="ARBA" id="ARBA00022801"/>
    </source>
</evidence>
<dbReference type="RefSeq" id="WP_015229981.1">
    <property type="nucleotide sequence ID" value="NC_019780.1"/>
</dbReference>
<keyword evidence="2" id="KW-0690">Ribosome biogenesis</keyword>
<sequence length="132" mass="14804">MVLVLGFDPGRDKCGLALVETTGEIIEQQVVNSEEVISTLNNWLSRYVVGKMVMGNQTTASQWKEKLTASFATIPIEMVDERNSSLEARDRYWELYPARGLSALIPKGMRLPPRPIDDIVAIILVERSRDAI</sequence>
<dbReference type="GO" id="GO:0006364">
    <property type="term" value="P:rRNA processing"/>
    <property type="evidence" value="ECO:0007669"/>
    <property type="project" value="InterPro"/>
</dbReference>
<evidence type="ECO:0000256" key="3">
    <source>
        <dbReference type="ARBA" id="ARBA00022722"/>
    </source>
</evidence>
<dbReference type="KEGG" id="dsl:Dacsa_2382"/>
<dbReference type="PATRIC" id="fig|13035.3.peg.2709"/>
<dbReference type="HOGENOM" id="CLU_131578_0_0_3"/>
<dbReference type="InterPro" id="IPR012337">
    <property type="entry name" value="RNaseH-like_sf"/>
</dbReference>
<dbReference type="Pfam" id="PF03652">
    <property type="entry name" value="RuvX"/>
    <property type="match status" value="1"/>
</dbReference>
<evidence type="ECO:0000313" key="7">
    <source>
        <dbReference type="Proteomes" id="UP000010482"/>
    </source>
</evidence>
<proteinExistence type="predicted"/>
<dbReference type="GO" id="GO:0004519">
    <property type="term" value="F:endonuclease activity"/>
    <property type="evidence" value="ECO:0007669"/>
    <property type="project" value="UniProtKB-KW"/>
</dbReference>
<dbReference type="GO" id="GO:0016787">
    <property type="term" value="F:hydrolase activity"/>
    <property type="evidence" value="ECO:0007669"/>
    <property type="project" value="UniProtKB-KW"/>
</dbReference>
<evidence type="ECO:0000256" key="1">
    <source>
        <dbReference type="ARBA" id="ARBA00022490"/>
    </source>
</evidence>
<dbReference type="AlphaFoldDB" id="K9YXD0"/>
<dbReference type="InterPro" id="IPR006641">
    <property type="entry name" value="YqgF/RNaseH-like_dom"/>
</dbReference>
<keyword evidence="3" id="KW-0540">Nuclease</keyword>
<dbReference type="OrthoDB" id="5161at2"/>
<dbReference type="eggNOG" id="COG0816">
    <property type="taxonomic scope" value="Bacteria"/>
</dbReference>
<dbReference type="EMBL" id="CP003944">
    <property type="protein sequence ID" value="AFZ50990.1"/>
    <property type="molecule type" value="Genomic_DNA"/>
</dbReference>
<dbReference type="Proteomes" id="UP000010482">
    <property type="component" value="Chromosome"/>
</dbReference>
<organism evidence="6 7">
    <name type="scientific">Dactylococcopsis salina (strain PCC 8305)</name>
    <name type="common">Myxobactron salinum</name>
    <dbReference type="NCBI Taxonomy" id="13035"/>
    <lineage>
        <taxon>Bacteria</taxon>
        <taxon>Bacillati</taxon>
        <taxon>Cyanobacteriota</taxon>
        <taxon>Cyanophyceae</taxon>
        <taxon>Nodosilineales</taxon>
        <taxon>Cymatolegaceae</taxon>
        <taxon>Dactylococcopsis</taxon>
    </lineage>
</organism>
<dbReference type="InterPro" id="IPR005227">
    <property type="entry name" value="YqgF"/>
</dbReference>
<name>K9YXD0_DACS8</name>
<keyword evidence="6" id="KW-0255">Endonuclease</keyword>
<dbReference type="STRING" id="13035.Dacsa_2382"/>
<reference evidence="6" key="1">
    <citation type="submission" date="2012-04" db="EMBL/GenBank/DDBJ databases">
        <title>Finished genome of Dactylococcopsis salina PCC 8305.</title>
        <authorList>
            <consortium name="US DOE Joint Genome Institute"/>
            <person name="Gugger M."/>
            <person name="Coursin T."/>
            <person name="Rippka R."/>
            <person name="Tandeau De Marsac N."/>
            <person name="Huntemann M."/>
            <person name="Wei C.-L."/>
            <person name="Han J."/>
            <person name="Detter J.C."/>
            <person name="Han C."/>
            <person name="Tapia R."/>
            <person name="Daligault H."/>
            <person name="Chen A."/>
            <person name="Krypides N."/>
            <person name="Mavromatis K."/>
            <person name="Markowitz V."/>
            <person name="Szeto E."/>
            <person name="Ivanova N."/>
            <person name="Ovchinnikova G."/>
            <person name="Pagani I."/>
            <person name="Pati A."/>
            <person name="Goodwin L."/>
            <person name="Peters L."/>
            <person name="Pitluck S."/>
            <person name="Woyke T."/>
            <person name="Kerfeld C."/>
        </authorList>
    </citation>
    <scope>NUCLEOTIDE SEQUENCE [LARGE SCALE GENOMIC DNA]</scope>
    <source>
        <strain evidence="6">PCC 8305</strain>
    </source>
</reference>